<feature type="compositionally biased region" description="Low complexity" evidence="4">
    <location>
        <begin position="487"/>
        <end position="499"/>
    </location>
</feature>
<dbReference type="InterPro" id="IPR013078">
    <property type="entry name" value="His_Pase_superF_clade-1"/>
</dbReference>
<evidence type="ECO:0008006" key="8">
    <source>
        <dbReference type="Google" id="ProtNLM"/>
    </source>
</evidence>
<dbReference type="Pfam" id="PF00300">
    <property type="entry name" value="His_Phos_1"/>
    <property type="match status" value="2"/>
</dbReference>
<dbReference type="Proteomes" id="UP001165080">
    <property type="component" value="Unassembled WGS sequence"/>
</dbReference>
<feature type="compositionally biased region" description="Acidic residues" evidence="4">
    <location>
        <begin position="272"/>
        <end position="282"/>
    </location>
</feature>
<evidence type="ECO:0000313" key="7">
    <source>
        <dbReference type="Proteomes" id="UP001165080"/>
    </source>
</evidence>
<evidence type="ECO:0000256" key="1">
    <source>
        <dbReference type="ARBA" id="ARBA00038362"/>
    </source>
</evidence>
<feature type="binding site" evidence="3">
    <location>
        <position position="159"/>
    </location>
    <ligand>
        <name>substrate</name>
    </ligand>
</feature>
<feature type="region of interest" description="Disordered" evidence="4">
    <location>
        <begin position="442"/>
        <end position="499"/>
    </location>
</feature>
<dbReference type="InterPro" id="IPR050275">
    <property type="entry name" value="PGM_Phosphatase"/>
</dbReference>
<comment type="caution">
    <text evidence="5">The sequence shown here is derived from an EMBL/GenBank/DDBJ whole genome shotgun (WGS) entry which is preliminary data.</text>
</comment>
<dbReference type="InterPro" id="IPR001345">
    <property type="entry name" value="PG/BPGM_mutase_AS"/>
</dbReference>
<dbReference type="InterPro" id="IPR029033">
    <property type="entry name" value="His_PPase_superfam"/>
</dbReference>
<feature type="region of interest" description="Disordered" evidence="4">
    <location>
        <begin position="326"/>
        <end position="355"/>
    </location>
</feature>
<reference evidence="5 7" key="2">
    <citation type="journal article" date="2023" name="Commun. Biol.">
        <title>Reorganization of the ancestral sex-determining regions during the evolution of trioecy in Pleodorina starrii.</title>
        <authorList>
            <person name="Takahashi K."/>
            <person name="Suzuki S."/>
            <person name="Kawai-Toyooka H."/>
            <person name="Yamamoto K."/>
            <person name="Hamaji T."/>
            <person name="Ootsuki R."/>
            <person name="Yamaguchi H."/>
            <person name="Kawachi M."/>
            <person name="Higashiyama T."/>
            <person name="Nozaki H."/>
        </authorList>
    </citation>
    <scope>NUCLEOTIDE SEQUENCE [LARGE SCALE GENOMIC DNA]</scope>
    <source>
        <strain evidence="5 7">NIES-4479</strain>
    </source>
</reference>
<keyword evidence="7" id="KW-1185">Reference proteome</keyword>
<feature type="binding site" evidence="3">
    <location>
        <begin position="108"/>
        <end position="115"/>
    </location>
    <ligand>
        <name>substrate</name>
    </ligand>
</feature>
<feature type="active site" description="Tele-phosphohistidine intermediate" evidence="2">
    <location>
        <position position="109"/>
    </location>
</feature>
<feature type="compositionally biased region" description="Gly residues" evidence="4">
    <location>
        <begin position="332"/>
        <end position="346"/>
    </location>
</feature>
<comment type="similarity">
    <text evidence="1">Belongs to the phosphoglycerate mutase family.</text>
</comment>
<reference evidence="5" key="1">
    <citation type="submission" date="2022-08" db="EMBL/GenBank/DDBJ databases">
        <authorList>
            <person name="Takahashi K."/>
            <person name="Suzuki S."/>
            <person name="Kawachi M."/>
            <person name="Higashiyama T."/>
            <person name="Nozaki H."/>
        </authorList>
    </citation>
    <scope>NUCLEOTIDE SEQUENCE</scope>
    <source>
        <strain evidence="5">NIES-4479</strain>
    </source>
</reference>
<feature type="region of interest" description="Disordered" evidence="4">
    <location>
        <begin position="248"/>
        <end position="286"/>
    </location>
</feature>
<feature type="compositionally biased region" description="Gly residues" evidence="4">
    <location>
        <begin position="253"/>
        <end position="265"/>
    </location>
</feature>
<gene>
    <name evidence="5" type="primary">PLESTB001796</name>
    <name evidence="6" type="synonym">PLESTB002073</name>
    <name evidence="5" type="ORF">PLESTB_001258800</name>
    <name evidence="6" type="ORF">PLESTB_001385600</name>
</gene>
<dbReference type="GO" id="GO:0016791">
    <property type="term" value="F:phosphatase activity"/>
    <property type="evidence" value="ECO:0007669"/>
    <property type="project" value="TreeGrafter"/>
</dbReference>
<dbReference type="CDD" id="cd07067">
    <property type="entry name" value="HP_PGM_like"/>
    <property type="match status" value="1"/>
</dbReference>
<dbReference type="Gene3D" id="3.40.50.1240">
    <property type="entry name" value="Phosphoglycerate mutase-like"/>
    <property type="match status" value="1"/>
</dbReference>
<feature type="compositionally biased region" description="Polar residues" evidence="4">
    <location>
        <begin position="460"/>
        <end position="471"/>
    </location>
</feature>
<accession>A0A9W6F653</accession>
<dbReference type="EMBL" id="BRXU01000019">
    <property type="protein sequence ID" value="GLC57733.1"/>
    <property type="molecule type" value="Genomic_DNA"/>
</dbReference>
<dbReference type="OrthoDB" id="354304at2759"/>
<dbReference type="EMBL" id="BRXU01000023">
    <property type="protein sequence ID" value="GLC58662.1"/>
    <property type="molecule type" value="Genomic_DNA"/>
</dbReference>
<proteinExistence type="inferred from homology"/>
<dbReference type="SMART" id="SM00855">
    <property type="entry name" value="PGAM"/>
    <property type="match status" value="1"/>
</dbReference>
<name>A0A9W6F653_9CHLO</name>
<evidence type="ECO:0000256" key="2">
    <source>
        <dbReference type="PIRSR" id="PIRSR613078-1"/>
    </source>
</evidence>
<dbReference type="PROSITE" id="PS00175">
    <property type="entry name" value="PG_MUTASE"/>
    <property type="match status" value="1"/>
</dbReference>
<feature type="active site" description="Proton donor/acceptor" evidence="2">
    <location>
        <position position="191"/>
    </location>
</feature>
<evidence type="ECO:0000256" key="3">
    <source>
        <dbReference type="PIRSR" id="PIRSR613078-2"/>
    </source>
</evidence>
<dbReference type="PANTHER" id="PTHR48100:SF10">
    <property type="entry name" value="2-CARBOXY-D-ARABINITOL-1-PHOSPHATASE-RELATED"/>
    <property type="match status" value="1"/>
</dbReference>
<evidence type="ECO:0000313" key="6">
    <source>
        <dbReference type="EMBL" id="GLC58662.1"/>
    </source>
</evidence>
<organism evidence="5 7">
    <name type="scientific">Pleodorina starrii</name>
    <dbReference type="NCBI Taxonomy" id="330485"/>
    <lineage>
        <taxon>Eukaryota</taxon>
        <taxon>Viridiplantae</taxon>
        <taxon>Chlorophyta</taxon>
        <taxon>core chlorophytes</taxon>
        <taxon>Chlorophyceae</taxon>
        <taxon>CS clade</taxon>
        <taxon>Chlamydomonadales</taxon>
        <taxon>Volvocaceae</taxon>
        <taxon>Pleodorina</taxon>
    </lineage>
</organism>
<dbReference type="SUPFAM" id="SSF53254">
    <property type="entry name" value="Phosphoglycerate mutase-like"/>
    <property type="match status" value="1"/>
</dbReference>
<feature type="region of interest" description="Disordered" evidence="4">
    <location>
        <begin position="390"/>
        <end position="409"/>
    </location>
</feature>
<dbReference type="PANTHER" id="PTHR48100">
    <property type="entry name" value="BROAD-SPECIFICITY PHOSPHATASE YOR283W-RELATED"/>
    <property type="match status" value="1"/>
</dbReference>
<feature type="binding site" evidence="3">
    <location>
        <position position="202"/>
    </location>
    <ligand>
        <name>substrate</name>
    </ligand>
</feature>
<evidence type="ECO:0000313" key="5">
    <source>
        <dbReference type="EMBL" id="GLC57733.1"/>
    </source>
</evidence>
<feature type="compositionally biased region" description="Pro residues" evidence="4">
    <location>
        <begin position="447"/>
        <end position="456"/>
    </location>
</feature>
<evidence type="ECO:0000256" key="4">
    <source>
        <dbReference type="SAM" id="MobiDB-lite"/>
    </source>
</evidence>
<dbReference type="AlphaFoldDB" id="A0A9W6F653"/>
<sequence length="631" mass="66557">MHCQMRKVCSQGAAGELQHLQSRAFSGTRKLLALQKCNTYLIRTGDARAPRGSLRAAASSVKASSPIETQSLSLWNGSDDFTCCNDRIDAPPLPLPSISEPVRVVIVRHGQSTWNAEGRIQGSTDLSVLTEKGVKQAQKTRDMLSSMRFSRVFQSPLTRARQTADVVLQGREEQGAVGSETGRLTLPSLREVDLYQFQGLLKHEGKALYGEQYKRWQKAPHEFELDGHAPVRELWYRASMAWQMLLSEEPSGPLGGGREVEGQGGSASSSSSEEEEEEEETDTDPRVVLVVAHNAINQALVATALGLPPSYFRRLPQNNAALSIFDLEPGADGSGSGGGGGGGDGDFPGPRPPPPQIILSCLNQSPDNPFKNPDKVVAHVVLVTPPDTTAAAARAGGDGGPETATESSSAAELRSLAAVLSKLQVTHVLAGHDVSADTVSALLEGQPPRPPPPPQQQQPLASSEEQQGSTADTEKGVGGAAAVPVDQQQQQQQQQLLQSGDVVAVDGAGSDSDSGYGAVDVERWMSTESAAALWVRAVELAATTTTTTTTQQQGDGRQSYGNVLVVLDEESHVGVLWAALGLAGGSRVARLRVSPGGLSVIEFAADPRVTPATVRCINNTAHAAAVAPARA</sequence>
<protein>
    <recommendedName>
        <fullName evidence="8">Phosphoglycerate mutase</fullName>
    </recommendedName>
</protein>